<proteinExistence type="predicted"/>
<dbReference type="Proteomes" id="UP000735302">
    <property type="component" value="Unassembled WGS sequence"/>
</dbReference>
<accession>A0AAV3YDJ9</accession>
<dbReference type="EMBL" id="BLXT01000847">
    <property type="protein sequence ID" value="GFN80774.1"/>
    <property type="molecule type" value="Genomic_DNA"/>
</dbReference>
<comment type="caution">
    <text evidence="1">The sequence shown here is derived from an EMBL/GenBank/DDBJ whole genome shotgun (WGS) entry which is preliminary data.</text>
</comment>
<organism evidence="1 2">
    <name type="scientific">Plakobranchus ocellatus</name>
    <dbReference type="NCBI Taxonomy" id="259542"/>
    <lineage>
        <taxon>Eukaryota</taxon>
        <taxon>Metazoa</taxon>
        <taxon>Spiralia</taxon>
        <taxon>Lophotrochozoa</taxon>
        <taxon>Mollusca</taxon>
        <taxon>Gastropoda</taxon>
        <taxon>Heterobranchia</taxon>
        <taxon>Euthyneura</taxon>
        <taxon>Panpulmonata</taxon>
        <taxon>Sacoglossa</taxon>
        <taxon>Placobranchoidea</taxon>
        <taxon>Plakobranchidae</taxon>
        <taxon>Plakobranchus</taxon>
    </lineage>
</organism>
<name>A0AAV3YDJ9_9GAST</name>
<keyword evidence="2" id="KW-1185">Reference proteome</keyword>
<evidence type="ECO:0000313" key="2">
    <source>
        <dbReference type="Proteomes" id="UP000735302"/>
    </source>
</evidence>
<sequence length="81" mass="9221">MAIAMSLMAAHLELEVQLDFKNQVRHTNLTQWLWAIKGQDHGVGLNFVLTLMHRHSTPASSRLSNTEDYDYELLPFPSLVA</sequence>
<reference evidence="1 2" key="1">
    <citation type="journal article" date="2021" name="Elife">
        <title>Chloroplast acquisition without the gene transfer in kleptoplastic sea slugs, Plakobranchus ocellatus.</title>
        <authorList>
            <person name="Maeda T."/>
            <person name="Takahashi S."/>
            <person name="Yoshida T."/>
            <person name="Shimamura S."/>
            <person name="Takaki Y."/>
            <person name="Nagai Y."/>
            <person name="Toyoda A."/>
            <person name="Suzuki Y."/>
            <person name="Arimoto A."/>
            <person name="Ishii H."/>
            <person name="Satoh N."/>
            <person name="Nishiyama T."/>
            <person name="Hasebe M."/>
            <person name="Maruyama T."/>
            <person name="Minagawa J."/>
            <person name="Obokata J."/>
            <person name="Shigenobu S."/>
        </authorList>
    </citation>
    <scope>NUCLEOTIDE SEQUENCE [LARGE SCALE GENOMIC DNA]</scope>
</reference>
<gene>
    <name evidence="1" type="ORF">PoB_000728000</name>
</gene>
<protein>
    <submittedName>
        <fullName evidence="1">Uncharacterized protein</fullName>
    </submittedName>
</protein>
<dbReference type="AlphaFoldDB" id="A0AAV3YDJ9"/>
<evidence type="ECO:0000313" key="1">
    <source>
        <dbReference type="EMBL" id="GFN80774.1"/>
    </source>
</evidence>